<dbReference type="GO" id="GO:0003743">
    <property type="term" value="F:translation initiation factor activity"/>
    <property type="evidence" value="ECO:0007669"/>
    <property type="project" value="UniProtKB-KW"/>
</dbReference>
<dbReference type="SUPFAM" id="SSF54364">
    <property type="entry name" value="Translation initiation factor IF3, N-terminal domain"/>
    <property type="match status" value="1"/>
</dbReference>
<dbReference type="InterPro" id="IPR019815">
    <property type="entry name" value="Translation_initiation_fac_3_C"/>
</dbReference>
<evidence type="ECO:0000256" key="2">
    <source>
        <dbReference type="ARBA" id="ARBA00022540"/>
    </source>
</evidence>
<feature type="domain" description="Translation initiation factor 3 N-terminal" evidence="8">
    <location>
        <begin position="18"/>
        <end position="87"/>
    </location>
</feature>
<dbReference type="Gene3D" id="3.30.110.10">
    <property type="entry name" value="Translation initiation factor 3 (IF-3), C-terminal domain"/>
    <property type="match status" value="1"/>
</dbReference>
<comment type="caution">
    <text evidence="9">The sequence shown here is derived from an EMBL/GenBank/DDBJ whole genome shotgun (WGS) entry which is preliminary data.</text>
</comment>
<dbReference type="PANTHER" id="PTHR10938:SF0">
    <property type="entry name" value="TRANSLATION INITIATION FACTOR IF-3, MITOCHONDRIAL"/>
    <property type="match status" value="1"/>
</dbReference>
<feature type="domain" description="Translation initiation factor 3 C-terminal" evidence="7">
    <location>
        <begin position="94"/>
        <end position="178"/>
    </location>
</feature>
<keyword evidence="2 4" id="KW-0396">Initiation factor</keyword>
<dbReference type="InterPro" id="IPR019814">
    <property type="entry name" value="Translation_initiation_fac_3_N"/>
</dbReference>
<keyword evidence="10" id="KW-1185">Reference proteome</keyword>
<dbReference type="Gene3D" id="3.10.20.80">
    <property type="entry name" value="Translation initiation factor 3 (IF-3), N-terminal domain"/>
    <property type="match status" value="1"/>
</dbReference>
<dbReference type="EMBL" id="JADBEO010000017">
    <property type="protein sequence ID" value="MDR4306866.1"/>
    <property type="molecule type" value="Genomic_DNA"/>
</dbReference>
<comment type="function">
    <text evidence="4 6">IF-3 binds to the 30S ribosomal subunit and shifts the equilibrium between 70S ribosomes and their 50S and 30S subunits in favor of the free subunits, thus enhancing the availability of 30S subunits on which protein synthesis initiation begins.</text>
</comment>
<name>A0ABU1DFF7_9HYPH</name>
<comment type="similarity">
    <text evidence="1 4 6">Belongs to the IF-3 family.</text>
</comment>
<protein>
    <recommendedName>
        <fullName evidence="4 5">Translation initiation factor IF-3</fullName>
    </recommendedName>
</protein>
<comment type="subcellular location">
    <subcellularLocation>
        <location evidence="4 6">Cytoplasm</location>
    </subcellularLocation>
</comment>
<gene>
    <name evidence="4" type="primary">infC</name>
    <name evidence="9" type="ORF">IHQ68_09570</name>
</gene>
<evidence type="ECO:0000259" key="8">
    <source>
        <dbReference type="Pfam" id="PF05198"/>
    </source>
</evidence>
<dbReference type="InterPro" id="IPR001288">
    <property type="entry name" value="Translation_initiation_fac_3"/>
</dbReference>
<organism evidence="9 10">
    <name type="scientific">Chelatococcus sambhunathii</name>
    <dbReference type="NCBI Taxonomy" id="363953"/>
    <lineage>
        <taxon>Bacteria</taxon>
        <taxon>Pseudomonadati</taxon>
        <taxon>Pseudomonadota</taxon>
        <taxon>Alphaproteobacteria</taxon>
        <taxon>Hyphomicrobiales</taxon>
        <taxon>Chelatococcaceae</taxon>
        <taxon>Chelatococcus</taxon>
    </lineage>
</organism>
<evidence type="ECO:0000313" key="9">
    <source>
        <dbReference type="EMBL" id="MDR4306866.1"/>
    </source>
</evidence>
<keyword evidence="3 4" id="KW-0648">Protein biosynthesis</keyword>
<evidence type="ECO:0000256" key="5">
    <source>
        <dbReference type="NCBIfam" id="TIGR00168"/>
    </source>
</evidence>
<comment type="subunit">
    <text evidence="4 6">Monomer.</text>
</comment>
<dbReference type="NCBIfam" id="TIGR00168">
    <property type="entry name" value="infC"/>
    <property type="match status" value="1"/>
</dbReference>
<reference evidence="9" key="1">
    <citation type="submission" date="2020-10" db="EMBL/GenBank/DDBJ databases">
        <authorList>
            <person name="Abbas A."/>
            <person name="Razzaq R."/>
            <person name="Waqas M."/>
            <person name="Abbas N."/>
            <person name="Nielsen T.K."/>
            <person name="Hansen L.H."/>
            <person name="Hussain S."/>
            <person name="Shahid M."/>
        </authorList>
    </citation>
    <scope>NUCLEOTIDE SEQUENCE</scope>
    <source>
        <strain evidence="9">S14</strain>
    </source>
</reference>
<evidence type="ECO:0000313" key="10">
    <source>
        <dbReference type="Proteomes" id="UP001181622"/>
    </source>
</evidence>
<dbReference type="Pfam" id="PF05198">
    <property type="entry name" value="IF3_N"/>
    <property type="match status" value="1"/>
</dbReference>
<dbReference type="PANTHER" id="PTHR10938">
    <property type="entry name" value="TRANSLATION INITIATION FACTOR IF-3"/>
    <property type="match status" value="1"/>
</dbReference>
<keyword evidence="4" id="KW-0963">Cytoplasm</keyword>
<accession>A0ABU1DFF7</accession>
<evidence type="ECO:0000259" key="7">
    <source>
        <dbReference type="Pfam" id="PF00707"/>
    </source>
</evidence>
<evidence type="ECO:0000256" key="6">
    <source>
        <dbReference type="RuleBase" id="RU000646"/>
    </source>
</evidence>
<dbReference type="InterPro" id="IPR036787">
    <property type="entry name" value="T_IF-3_N_sf"/>
</dbReference>
<dbReference type="SUPFAM" id="SSF55200">
    <property type="entry name" value="Translation initiation factor IF3, C-terminal domain"/>
    <property type="match status" value="1"/>
</dbReference>
<evidence type="ECO:0000256" key="1">
    <source>
        <dbReference type="ARBA" id="ARBA00005439"/>
    </source>
</evidence>
<evidence type="ECO:0000256" key="4">
    <source>
        <dbReference type="HAMAP-Rule" id="MF_00080"/>
    </source>
</evidence>
<dbReference type="PROSITE" id="PS00938">
    <property type="entry name" value="IF3"/>
    <property type="match status" value="1"/>
</dbReference>
<dbReference type="HAMAP" id="MF_00080">
    <property type="entry name" value="IF_3"/>
    <property type="match status" value="1"/>
</dbReference>
<dbReference type="InterPro" id="IPR036788">
    <property type="entry name" value="T_IF-3_C_sf"/>
</dbReference>
<sequence length="179" mass="20432">MRRPMRPVGPVQKDGPRVNKEIRVLEVQLIDADGRNLGPTKINDALQAAEDAGLDLVEIAPNSVPPVCKLLDYGKYKYQSQKKAAEARKNQKIVEVKEIKMRPNIDDHDYDVKMKAMRRFFDEGDKVKVTLRFRGREMAHQDLGLKLLIKVREEVSELAKPESEPSLEGRQMTMVLAPR</sequence>
<dbReference type="Pfam" id="PF00707">
    <property type="entry name" value="IF3_C"/>
    <property type="match status" value="1"/>
</dbReference>
<dbReference type="InterPro" id="IPR019813">
    <property type="entry name" value="Translation_initiation_fac3_CS"/>
</dbReference>
<proteinExistence type="inferred from homology"/>
<evidence type="ECO:0000256" key="3">
    <source>
        <dbReference type="ARBA" id="ARBA00022917"/>
    </source>
</evidence>
<dbReference type="Proteomes" id="UP001181622">
    <property type="component" value="Unassembled WGS sequence"/>
</dbReference>